<sequence>MAKKAFDQNKDQTFEALLSAINCTTISIISQHCSLLFIFLRYSDNTLPTHGQHNEVDWRATLGGAQLPLEPPTTVKTPNSEHCCTELRESNPRIWDPASSINRLSATLAVVSARGSTCIGQIHIDESFSKKPVAELYYDKDGNIKMGVSQSIEGNQKLISERYPVGTKFSYEIRYESGSFSVVLNRNQISLPTYTLNSPQSCFKAGNYVQGSGVSENQLSAANSSCNAQPDKTSENTATFNLYSQNSCSTLVERIRIGNLGICHNSDAAFTSFNQKIMHNLFGKSNHALLYSGRRCTGTVWQQDLTNAVKCWQGGT</sequence>
<dbReference type="GO" id="GO:0016829">
    <property type="term" value="F:lyase activity"/>
    <property type="evidence" value="ECO:0007669"/>
    <property type="project" value="UniProtKB-KW"/>
</dbReference>
<accession>A0A9Q8Z3Z0</accession>
<evidence type="ECO:0000313" key="2">
    <source>
        <dbReference type="EMBL" id="USP75255.1"/>
    </source>
</evidence>
<dbReference type="Gene3D" id="2.60.120.200">
    <property type="match status" value="1"/>
</dbReference>
<reference evidence="2" key="1">
    <citation type="submission" date="2021-12" db="EMBL/GenBank/DDBJ databases">
        <title>Curvularia clavata genome.</title>
        <authorList>
            <person name="Cao Y."/>
        </authorList>
    </citation>
    <scope>NUCLEOTIDE SEQUENCE</scope>
    <source>
        <strain evidence="2">Yc1106</strain>
    </source>
</reference>
<name>A0A9Q8Z3Z0_CURCL</name>
<dbReference type="InterPro" id="IPR013320">
    <property type="entry name" value="ConA-like_dom_sf"/>
</dbReference>
<proteinExistence type="predicted"/>
<dbReference type="AlphaFoldDB" id="A0A9Q8Z3Z0"/>
<dbReference type="EMBL" id="CP089275">
    <property type="protein sequence ID" value="USP75255.1"/>
    <property type="molecule type" value="Genomic_DNA"/>
</dbReference>
<protein>
    <submittedName>
        <fullName evidence="2">Alginate lyase-domain-containing protein</fullName>
    </submittedName>
</protein>
<dbReference type="InterPro" id="IPR014895">
    <property type="entry name" value="Alginate_lyase_2"/>
</dbReference>
<dbReference type="OrthoDB" id="77013at2759"/>
<evidence type="ECO:0000259" key="1">
    <source>
        <dbReference type="Pfam" id="PF08787"/>
    </source>
</evidence>
<evidence type="ECO:0000313" key="3">
    <source>
        <dbReference type="Proteomes" id="UP001056012"/>
    </source>
</evidence>
<keyword evidence="3" id="KW-1185">Reference proteome</keyword>
<dbReference type="VEuPathDB" id="FungiDB:yc1106_02529"/>
<dbReference type="Proteomes" id="UP001056012">
    <property type="component" value="Chromosome 2"/>
</dbReference>
<feature type="domain" description="Alginate lyase 2" evidence="1">
    <location>
        <begin position="71"/>
        <end position="217"/>
    </location>
</feature>
<gene>
    <name evidence="2" type="ORF">yc1106_02529</name>
</gene>
<dbReference type="SUPFAM" id="SSF49899">
    <property type="entry name" value="Concanavalin A-like lectins/glucanases"/>
    <property type="match status" value="1"/>
</dbReference>
<keyword evidence="2" id="KW-0456">Lyase</keyword>
<dbReference type="Pfam" id="PF08787">
    <property type="entry name" value="Alginate_lyase2"/>
    <property type="match status" value="1"/>
</dbReference>
<organism evidence="2 3">
    <name type="scientific">Curvularia clavata</name>
    <dbReference type="NCBI Taxonomy" id="95742"/>
    <lineage>
        <taxon>Eukaryota</taxon>
        <taxon>Fungi</taxon>
        <taxon>Dikarya</taxon>
        <taxon>Ascomycota</taxon>
        <taxon>Pezizomycotina</taxon>
        <taxon>Dothideomycetes</taxon>
        <taxon>Pleosporomycetidae</taxon>
        <taxon>Pleosporales</taxon>
        <taxon>Pleosporineae</taxon>
        <taxon>Pleosporaceae</taxon>
        <taxon>Curvularia</taxon>
    </lineage>
</organism>